<dbReference type="EMBL" id="JBEPME010000004">
    <property type="protein sequence ID" value="MET3657875.1"/>
    <property type="molecule type" value="Genomic_DNA"/>
</dbReference>
<keyword evidence="2" id="KW-1185">Reference proteome</keyword>
<organism evidence="1 2">
    <name type="scientific">Sporosarcina psychrophila</name>
    <name type="common">Bacillus psychrophilus</name>
    <dbReference type="NCBI Taxonomy" id="1476"/>
    <lineage>
        <taxon>Bacteria</taxon>
        <taxon>Bacillati</taxon>
        <taxon>Bacillota</taxon>
        <taxon>Bacilli</taxon>
        <taxon>Bacillales</taxon>
        <taxon>Caryophanaceae</taxon>
        <taxon>Sporosarcina</taxon>
    </lineage>
</organism>
<sequence>MTEKVKLTREQADAIDTMARATKGMLVVDLLRAIQEGYDVEPEYKVGDWIVRLNGTTFLNDKAVVRVDKVSDIHLFYDHDIGIDKIRIRHATPEEIKVEQERRVWAKIGREVGEFRKGDVRITKGTVSGFVRTNCEKNAKDEYENGELKGFYPAESFISFEEVESNA</sequence>
<name>A0ABV2K9X9_SPOPS</name>
<proteinExistence type="predicted"/>
<protein>
    <submittedName>
        <fullName evidence="1">Uncharacterized protein</fullName>
    </submittedName>
</protein>
<gene>
    <name evidence="1" type="ORF">ABIC55_002972</name>
</gene>
<evidence type="ECO:0000313" key="1">
    <source>
        <dbReference type="EMBL" id="MET3657875.1"/>
    </source>
</evidence>
<evidence type="ECO:0000313" key="2">
    <source>
        <dbReference type="Proteomes" id="UP001549104"/>
    </source>
</evidence>
<dbReference type="Proteomes" id="UP001549104">
    <property type="component" value="Unassembled WGS sequence"/>
</dbReference>
<reference evidence="1 2" key="1">
    <citation type="submission" date="2024-06" db="EMBL/GenBank/DDBJ databases">
        <title>Sorghum-associated microbial communities from plants grown in Nebraska, USA.</title>
        <authorList>
            <person name="Schachtman D."/>
        </authorList>
    </citation>
    <scope>NUCLEOTIDE SEQUENCE [LARGE SCALE GENOMIC DNA]</scope>
    <source>
        <strain evidence="1 2">1288</strain>
    </source>
</reference>
<comment type="caution">
    <text evidence="1">The sequence shown here is derived from an EMBL/GenBank/DDBJ whole genome shotgun (WGS) entry which is preliminary data.</text>
</comment>
<accession>A0ABV2K9X9</accession>
<dbReference type="RefSeq" id="WP_354313613.1">
    <property type="nucleotide sequence ID" value="NZ_JBEPME010000004.1"/>
</dbReference>